<dbReference type="InterPro" id="IPR002177">
    <property type="entry name" value="DPS_DNA-bd"/>
</dbReference>
<dbReference type="SUPFAM" id="SSF47240">
    <property type="entry name" value="Ferritin-like"/>
    <property type="match status" value="1"/>
</dbReference>
<dbReference type="InterPro" id="IPR009078">
    <property type="entry name" value="Ferritin-like_SF"/>
</dbReference>
<evidence type="ECO:0000256" key="2">
    <source>
        <dbReference type="RuleBase" id="RU003875"/>
    </source>
</evidence>
<dbReference type="PATRIC" id="fig|1229783.3.peg.2154"/>
<dbReference type="InterPro" id="IPR023188">
    <property type="entry name" value="DPS_DNA-bd_CS"/>
</dbReference>
<evidence type="ECO:0000313" key="4">
    <source>
        <dbReference type="EMBL" id="EKU45692.1"/>
    </source>
</evidence>
<accession>K9AST0</accession>
<keyword evidence="5" id="KW-1185">Reference proteome</keyword>
<comment type="caution">
    <text evidence="4">The sequence shown here is derived from an EMBL/GenBank/DDBJ whole genome shotgun (WGS) entry which is preliminary data.</text>
</comment>
<dbReference type="PANTHER" id="PTHR42932">
    <property type="entry name" value="GENERAL STRESS PROTEIN 20U"/>
    <property type="match status" value="1"/>
</dbReference>
<reference evidence="4 5" key="1">
    <citation type="journal article" date="2013" name="Genome Announc.">
        <title>Genome Sequence of Staphylococcus massiliensis Strain S46, Isolated from the Surface of Healthy Human Skin.</title>
        <authorList>
            <person name="Srivastav R."/>
            <person name="Singh A."/>
            <person name="Jangir P.K."/>
            <person name="Kumari C."/>
            <person name="Muduli S."/>
            <person name="Sharma R."/>
        </authorList>
    </citation>
    <scope>NUCLEOTIDE SEQUENCE [LARGE SCALE GENOMIC DNA]</scope>
    <source>
        <strain evidence="4 5">S46</strain>
    </source>
</reference>
<dbReference type="PANTHER" id="PTHR42932:SF1">
    <property type="entry name" value="GENERAL STRESS PROTEIN 20U"/>
    <property type="match status" value="1"/>
</dbReference>
<protein>
    <submittedName>
        <fullName evidence="4">General stress protein 20U</fullName>
    </submittedName>
</protein>
<dbReference type="InterPro" id="IPR008331">
    <property type="entry name" value="Ferritin_DPS_dom"/>
</dbReference>
<evidence type="ECO:0000259" key="3">
    <source>
        <dbReference type="Pfam" id="PF00210"/>
    </source>
</evidence>
<proteinExistence type="inferred from homology"/>
<evidence type="ECO:0000313" key="5">
    <source>
        <dbReference type="Proteomes" id="UP000009885"/>
    </source>
</evidence>
<dbReference type="OrthoDB" id="9797023at2"/>
<dbReference type="EMBL" id="AMSQ01000026">
    <property type="protein sequence ID" value="EKU45692.1"/>
    <property type="molecule type" value="Genomic_DNA"/>
</dbReference>
<comment type="similarity">
    <text evidence="1 2">Belongs to the Dps family.</text>
</comment>
<dbReference type="AlphaFoldDB" id="K9AST0"/>
<dbReference type="GO" id="GO:0008199">
    <property type="term" value="F:ferric iron binding"/>
    <property type="evidence" value="ECO:0007669"/>
    <property type="project" value="InterPro"/>
</dbReference>
<dbReference type="PRINTS" id="PR01346">
    <property type="entry name" value="HELNAPAPROT"/>
</dbReference>
<dbReference type="CDD" id="cd01043">
    <property type="entry name" value="DPS"/>
    <property type="match status" value="1"/>
</dbReference>
<dbReference type="PROSITE" id="PS00818">
    <property type="entry name" value="DPS_1"/>
    <property type="match status" value="1"/>
</dbReference>
<dbReference type="Proteomes" id="UP000009885">
    <property type="component" value="Unassembled WGS sequence"/>
</dbReference>
<dbReference type="InterPro" id="IPR012347">
    <property type="entry name" value="Ferritin-like"/>
</dbReference>
<organism evidence="4 5">
    <name type="scientific">Staphylococcus massiliensis S46</name>
    <dbReference type="NCBI Taxonomy" id="1229783"/>
    <lineage>
        <taxon>Bacteria</taxon>
        <taxon>Bacillati</taxon>
        <taxon>Bacillota</taxon>
        <taxon>Bacilli</taxon>
        <taxon>Bacillales</taxon>
        <taxon>Staphylococcaceae</taxon>
        <taxon>Staphylococcus</taxon>
    </lineage>
</organism>
<sequence>MSNQNQVVEALNQQVANWTVAYTKLHNFHWYVKGPNFFALHTKFEELYNEASQYVDELAERILAVGGNPVGTLREALDLSIVDEADKHLTAEKMVEVLAEDFKNISKQLSHAIEVAGEAGDDVSEDMFIGMQTSIDKHVWMLESYLA</sequence>
<gene>
    <name evidence="4" type="ORF">C273_10832</name>
</gene>
<dbReference type="STRING" id="1229783.C273_10832"/>
<dbReference type="Gene3D" id="1.20.1260.10">
    <property type="match status" value="1"/>
</dbReference>
<feature type="domain" description="Ferritin/DPS" evidence="3">
    <location>
        <begin position="9"/>
        <end position="146"/>
    </location>
</feature>
<evidence type="ECO:0000256" key="1">
    <source>
        <dbReference type="ARBA" id="ARBA00009497"/>
    </source>
</evidence>
<name>K9AST0_9STAP</name>
<dbReference type="Pfam" id="PF00210">
    <property type="entry name" value="Ferritin"/>
    <property type="match status" value="1"/>
</dbReference>
<dbReference type="PIRSF" id="PIRSF005900">
    <property type="entry name" value="Dps"/>
    <property type="match status" value="1"/>
</dbReference>
<dbReference type="eggNOG" id="COG0783">
    <property type="taxonomic scope" value="Bacteria"/>
</dbReference>
<dbReference type="RefSeq" id="WP_009384942.1">
    <property type="nucleotide sequence ID" value="NZ_AMSQ01000026.1"/>
</dbReference>
<dbReference type="GO" id="GO:0016722">
    <property type="term" value="F:oxidoreductase activity, acting on metal ions"/>
    <property type="evidence" value="ECO:0007669"/>
    <property type="project" value="InterPro"/>
</dbReference>